<sequence>MQKVKCVVVGNGAVGKTCMLISYVTNTFPNEYIPTVLDNTTMNIMVDGRTISLELWDVAGYEEYERLRPLNYPQTDVFLIAFSVVSLPSFECVLSKWWPEVSHHCPDTPLVLVGTKVDLREDDATIQRLAFKQQVPVSDKEGLQRAQEIHAVGYVECSALTQQGLKEVFDEAIRAALHLKPSKPPKKLHGGCVFI</sequence>
<dbReference type="InterPro" id="IPR027417">
    <property type="entry name" value="P-loop_NTPase"/>
</dbReference>
<dbReference type="EMBL" id="GIBP01008212">
    <property type="protein sequence ID" value="NDV37181.1"/>
    <property type="molecule type" value="Transcribed_RNA"/>
</dbReference>
<evidence type="ECO:0000256" key="1">
    <source>
        <dbReference type="ARBA" id="ARBA00022741"/>
    </source>
</evidence>
<dbReference type="CDD" id="cd00157">
    <property type="entry name" value="Rho"/>
    <property type="match status" value="1"/>
</dbReference>
<dbReference type="AlphaFoldDB" id="A0A6B2LK45"/>
<dbReference type="GO" id="GO:0005525">
    <property type="term" value="F:GTP binding"/>
    <property type="evidence" value="ECO:0007669"/>
    <property type="project" value="UniProtKB-KW"/>
</dbReference>
<protein>
    <submittedName>
        <fullName evidence="3">Uncharacterized protein</fullName>
    </submittedName>
</protein>
<dbReference type="PRINTS" id="PR00449">
    <property type="entry name" value="RASTRNSFRMNG"/>
</dbReference>
<dbReference type="InterPro" id="IPR001806">
    <property type="entry name" value="Small_GTPase"/>
</dbReference>
<accession>A0A6B2LK45</accession>
<keyword evidence="1" id="KW-0547">Nucleotide-binding</keyword>
<dbReference type="FunFam" id="3.40.50.300:FF:000118">
    <property type="entry name" value="Rho-related GTP-binding protein RhoG"/>
    <property type="match status" value="1"/>
</dbReference>
<dbReference type="SUPFAM" id="SSF52540">
    <property type="entry name" value="P-loop containing nucleoside triphosphate hydrolases"/>
    <property type="match status" value="1"/>
</dbReference>
<dbReference type="SMART" id="SM00175">
    <property type="entry name" value="RAB"/>
    <property type="match status" value="1"/>
</dbReference>
<proteinExistence type="predicted"/>
<dbReference type="GO" id="GO:0007264">
    <property type="term" value="P:small GTPase-mediated signal transduction"/>
    <property type="evidence" value="ECO:0007669"/>
    <property type="project" value="InterPro"/>
</dbReference>
<name>A0A6B2LK45_9EUKA</name>
<dbReference type="Gene3D" id="3.40.50.300">
    <property type="entry name" value="P-loop containing nucleotide triphosphate hydrolases"/>
    <property type="match status" value="1"/>
</dbReference>
<dbReference type="PROSITE" id="PS51419">
    <property type="entry name" value="RAB"/>
    <property type="match status" value="1"/>
</dbReference>
<dbReference type="SMART" id="SM00173">
    <property type="entry name" value="RAS"/>
    <property type="match status" value="1"/>
</dbReference>
<keyword evidence="2" id="KW-0342">GTP-binding</keyword>
<reference evidence="3" key="1">
    <citation type="journal article" date="2020" name="J. Eukaryot. Microbiol.">
        <title>De novo Sequencing, Assembly and Annotation of the Transcriptome for the Free-Living Testate Amoeba Arcella intermedia.</title>
        <authorList>
            <person name="Ribeiro G.M."/>
            <person name="Porfirio-Sousa A.L."/>
            <person name="Maurer-Alcala X.X."/>
            <person name="Katz L.A."/>
            <person name="Lahr D.J.G."/>
        </authorList>
    </citation>
    <scope>NUCLEOTIDE SEQUENCE</scope>
</reference>
<dbReference type="PROSITE" id="PS51420">
    <property type="entry name" value="RHO"/>
    <property type="match status" value="1"/>
</dbReference>
<dbReference type="PANTHER" id="PTHR24072">
    <property type="entry name" value="RHO FAMILY GTPASE"/>
    <property type="match status" value="1"/>
</dbReference>
<dbReference type="Pfam" id="PF00071">
    <property type="entry name" value="Ras"/>
    <property type="match status" value="1"/>
</dbReference>
<dbReference type="InterPro" id="IPR003578">
    <property type="entry name" value="Small_GTPase_Rho"/>
</dbReference>
<dbReference type="InterPro" id="IPR005225">
    <property type="entry name" value="Small_GTP-bd"/>
</dbReference>
<dbReference type="PROSITE" id="PS51421">
    <property type="entry name" value="RAS"/>
    <property type="match status" value="1"/>
</dbReference>
<evidence type="ECO:0000256" key="2">
    <source>
        <dbReference type="ARBA" id="ARBA00023134"/>
    </source>
</evidence>
<organism evidence="3">
    <name type="scientific">Arcella intermedia</name>
    <dbReference type="NCBI Taxonomy" id="1963864"/>
    <lineage>
        <taxon>Eukaryota</taxon>
        <taxon>Amoebozoa</taxon>
        <taxon>Tubulinea</taxon>
        <taxon>Elardia</taxon>
        <taxon>Arcellinida</taxon>
        <taxon>Sphaerothecina</taxon>
        <taxon>Arcellidae</taxon>
        <taxon>Arcella</taxon>
    </lineage>
</organism>
<dbReference type="NCBIfam" id="TIGR00231">
    <property type="entry name" value="small_GTP"/>
    <property type="match status" value="1"/>
</dbReference>
<dbReference type="SMART" id="SM00174">
    <property type="entry name" value="RHO"/>
    <property type="match status" value="1"/>
</dbReference>
<evidence type="ECO:0000313" key="3">
    <source>
        <dbReference type="EMBL" id="NDV37181.1"/>
    </source>
</evidence>
<dbReference type="GO" id="GO:0003924">
    <property type="term" value="F:GTPase activity"/>
    <property type="evidence" value="ECO:0007669"/>
    <property type="project" value="InterPro"/>
</dbReference>